<gene>
    <name evidence="2" type="ORF">GCM10010315_56980</name>
</gene>
<evidence type="ECO:0000259" key="1">
    <source>
        <dbReference type="PROSITE" id="PS50801"/>
    </source>
</evidence>
<dbReference type="PROSITE" id="PS50801">
    <property type="entry name" value="STAS"/>
    <property type="match status" value="1"/>
</dbReference>
<dbReference type="EMBL" id="BAAASL010000029">
    <property type="protein sequence ID" value="GAA2725276.1"/>
    <property type="molecule type" value="Genomic_DNA"/>
</dbReference>
<keyword evidence="3" id="KW-1185">Reference proteome</keyword>
<comment type="caution">
    <text evidence="2">The sequence shown here is derived from an EMBL/GenBank/DDBJ whole genome shotgun (WGS) entry which is preliminary data.</text>
</comment>
<accession>A0ABP6GPA7</accession>
<feature type="domain" description="STAS" evidence="1">
    <location>
        <begin position="33"/>
        <end position="106"/>
    </location>
</feature>
<proteinExistence type="predicted"/>
<dbReference type="InterPro" id="IPR058548">
    <property type="entry name" value="MlaB-like_STAS"/>
</dbReference>
<protein>
    <recommendedName>
        <fullName evidence="1">STAS domain-containing protein</fullName>
    </recommendedName>
</protein>
<sequence length="119" mass="12421">MAHAEFPRGPRAAPGPAVGADLVVRTLGEPPGLRIAGEVSLRTHPAWEGALASLPAGGSEVHLELSALTFVDVFGATTLALAAQRLGAGRRLVVDRPPPSLRRVLETFWSDLAAIEVTV</sequence>
<evidence type="ECO:0000313" key="3">
    <source>
        <dbReference type="Proteomes" id="UP001500886"/>
    </source>
</evidence>
<dbReference type="SUPFAM" id="SSF52091">
    <property type="entry name" value="SpoIIaa-like"/>
    <property type="match status" value="1"/>
</dbReference>
<dbReference type="InterPro" id="IPR002645">
    <property type="entry name" value="STAS_dom"/>
</dbReference>
<dbReference type="InterPro" id="IPR036513">
    <property type="entry name" value="STAS_dom_sf"/>
</dbReference>
<dbReference type="Proteomes" id="UP001500886">
    <property type="component" value="Unassembled WGS sequence"/>
</dbReference>
<organism evidence="2 3">
    <name type="scientific">Streptomyces luteosporeus</name>
    <dbReference type="NCBI Taxonomy" id="173856"/>
    <lineage>
        <taxon>Bacteria</taxon>
        <taxon>Bacillati</taxon>
        <taxon>Actinomycetota</taxon>
        <taxon>Actinomycetes</taxon>
        <taxon>Kitasatosporales</taxon>
        <taxon>Streptomycetaceae</taxon>
        <taxon>Streptomyces</taxon>
    </lineage>
</organism>
<evidence type="ECO:0000313" key="2">
    <source>
        <dbReference type="EMBL" id="GAA2725276.1"/>
    </source>
</evidence>
<reference evidence="3" key="1">
    <citation type="journal article" date="2019" name="Int. J. Syst. Evol. Microbiol.">
        <title>The Global Catalogue of Microorganisms (GCM) 10K type strain sequencing project: providing services to taxonomists for standard genome sequencing and annotation.</title>
        <authorList>
            <consortium name="The Broad Institute Genomics Platform"/>
            <consortium name="The Broad Institute Genome Sequencing Center for Infectious Disease"/>
            <person name="Wu L."/>
            <person name="Ma J."/>
        </authorList>
    </citation>
    <scope>NUCLEOTIDE SEQUENCE [LARGE SCALE GENOMIC DNA]</scope>
    <source>
        <strain evidence="3">JCM 4542</strain>
    </source>
</reference>
<dbReference type="Pfam" id="PF13466">
    <property type="entry name" value="STAS_2"/>
    <property type="match status" value="1"/>
</dbReference>
<dbReference type="Gene3D" id="3.30.750.24">
    <property type="entry name" value="STAS domain"/>
    <property type="match status" value="1"/>
</dbReference>
<dbReference type="RefSeq" id="WP_344439495.1">
    <property type="nucleotide sequence ID" value="NZ_BAAASL010000029.1"/>
</dbReference>
<name>A0ABP6GPA7_9ACTN</name>